<evidence type="ECO:0000313" key="2">
    <source>
        <dbReference type="Proteomes" id="UP001057221"/>
    </source>
</evidence>
<gene>
    <name evidence="1" type="ORF">DOMOVOI_02000</name>
</gene>
<sequence>MIVVATYVGPIPHLRGQRALIRNEPSRAWRHAPAALLARSVFAQFHSMTAQVRPGRRSRAIHKHLGFSWTRFDVRDFRLDPDVFAEVVQTCRVCPSQWEGRLSDGTVFYARYRGARVRIGLHPHSRDGAIDAGVNKHPHAEHRRTSVHPLDGYMEWDEIAPFFIKALAAYRPPASWVERRRHDALYVETPQEREVAAILREHAEWRACA</sequence>
<evidence type="ECO:0000313" key="1">
    <source>
        <dbReference type="EMBL" id="USN14674.1"/>
    </source>
</evidence>
<dbReference type="Proteomes" id="UP001057221">
    <property type="component" value="Segment"/>
</dbReference>
<keyword evidence="2" id="KW-1185">Reference proteome</keyword>
<protein>
    <submittedName>
        <fullName evidence="1">Uncharacterized protein</fullName>
    </submittedName>
</protein>
<accession>A0A9E7MRB7</accession>
<dbReference type="EMBL" id="ON529855">
    <property type="protein sequence ID" value="USN14674.1"/>
    <property type="molecule type" value="Genomic_DNA"/>
</dbReference>
<proteinExistence type="predicted"/>
<name>A0A9E7MRB7_9CAUD</name>
<organism evidence="1 2">
    <name type="scientific">Brevundimonas phage vB_BpoS-Domovoi</name>
    <dbReference type="NCBI Taxonomy" id="2948598"/>
    <lineage>
        <taxon>Viruses</taxon>
        <taxon>Duplodnaviria</taxon>
        <taxon>Heunggongvirae</taxon>
        <taxon>Uroviricota</taxon>
        <taxon>Caudoviricetes</taxon>
        <taxon>Jeanschmidtviridae</taxon>
        <taxon>Marchewkavirus</taxon>
        <taxon>Marchewkavirus domovoi</taxon>
    </lineage>
</organism>
<reference evidence="1 2" key="1">
    <citation type="submission" date="2022-05" db="EMBL/GenBank/DDBJ databases">
        <authorList>
            <person name="Friedrich I."/>
            <person name="Poehlein A."/>
            <person name="Schneider D."/>
            <person name="Hertel R."/>
            <person name="Daniel R."/>
        </authorList>
    </citation>
    <scope>NUCLEOTIDE SEQUENCE [LARGE SCALE GENOMIC DNA]</scope>
</reference>